<comment type="caution">
    <text evidence="2">The sequence shown here is derived from an EMBL/GenBank/DDBJ whole genome shotgun (WGS) entry which is preliminary data.</text>
</comment>
<dbReference type="PRINTS" id="PR00081">
    <property type="entry name" value="GDHRDH"/>
</dbReference>
<evidence type="ECO:0000313" key="3">
    <source>
        <dbReference type="Proteomes" id="UP001589532"/>
    </source>
</evidence>
<dbReference type="EMBL" id="JBHMBW010000003">
    <property type="protein sequence ID" value="MFB9622753.1"/>
    <property type="molecule type" value="Genomic_DNA"/>
</dbReference>
<sequence length="110" mass="12029">MAYAAAKAGVVQLSRDLGVHLARSGVRVNAVLFGPIATQDQRGDPEGPQNPHYPHSMTRKSPNHARQPYRLRRTRKDSTPAGRENGGFHPAPRGGWSEVRWPAAVGGRTR</sequence>
<feature type="compositionally biased region" description="Basic residues" evidence="1">
    <location>
        <begin position="57"/>
        <end position="75"/>
    </location>
</feature>
<dbReference type="Proteomes" id="UP001589532">
    <property type="component" value="Unassembled WGS sequence"/>
</dbReference>
<dbReference type="Gene3D" id="3.40.50.720">
    <property type="entry name" value="NAD(P)-binding Rossmann-like Domain"/>
    <property type="match status" value="1"/>
</dbReference>
<dbReference type="SUPFAM" id="SSF51735">
    <property type="entry name" value="NAD(P)-binding Rossmann-fold domains"/>
    <property type="match status" value="1"/>
</dbReference>
<protein>
    <submittedName>
        <fullName evidence="2">SDR family oxidoreductase</fullName>
    </submittedName>
</protein>
<dbReference type="InterPro" id="IPR002347">
    <property type="entry name" value="SDR_fam"/>
</dbReference>
<evidence type="ECO:0000313" key="2">
    <source>
        <dbReference type="EMBL" id="MFB9622753.1"/>
    </source>
</evidence>
<accession>A0ABV5RTW8</accession>
<feature type="region of interest" description="Disordered" evidence="1">
    <location>
        <begin position="36"/>
        <end position="110"/>
    </location>
</feature>
<dbReference type="Pfam" id="PF13561">
    <property type="entry name" value="adh_short_C2"/>
    <property type="match status" value="1"/>
</dbReference>
<name>A0ABV5RTW8_9ACTN</name>
<proteinExistence type="predicted"/>
<gene>
    <name evidence="2" type="ORF">ACFFSA_06650</name>
</gene>
<evidence type="ECO:0000256" key="1">
    <source>
        <dbReference type="SAM" id="MobiDB-lite"/>
    </source>
</evidence>
<keyword evidence="3" id="KW-1185">Reference proteome</keyword>
<dbReference type="RefSeq" id="WP_378520735.1">
    <property type="nucleotide sequence ID" value="NZ_BAAAXV010000001.1"/>
</dbReference>
<dbReference type="InterPro" id="IPR036291">
    <property type="entry name" value="NAD(P)-bd_dom_sf"/>
</dbReference>
<organism evidence="2 3">
    <name type="scientific">Nonomuraea helvata</name>
    <dbReference type="NCBI Taxonomy" id="37484"/>
    <lineage>
        <taxon>Bacteria</taxon>
        <taxon>Bacillati</taxon>
        <taxon>Actinomycetota</taxon>
        <taxon>Actinomycetes</taxon>
        <taxon>Streptosporangiales</taxon>
        <taxon>Streptosporangiaceae</taxon>
        <taxon>Nonomuraea</taxon>
    </lineage>
</organism>
<reference evidence="2 3" key="1">
    <citation type="submission" date="2024-09" db="EMBL/GenBank/DDBJ databases">
        <authorList>
            <person name="Sun Q."/>
            <person name="Mori K."/>
        </authorList>
    </citation>
    <scope>NUCLEOTIDE SEQUENCE [LARGE SCALE GENOMIC DNA]</scope>
    <source>
        <strain evidence="2 3">JCM 3143</strain>
    </source>
</reference>